<accession>A0A0F9EW94</accession>
<evidence type="ECO:0000313" key="2">
    <source>
        <dbReference type="EMBL" id="KKL78388.1"/>
    </source>
</evidence>
<sequence length="71" mass="7925">MLGSDPGHRLRSGSNVLSHGMRGITMTARQRYPETEGFQIDTRIIGLKTKPNTRVKMKYNMTGSVCQTKKG</sequence>
<reference evidence="2" key="1">
    <citation type="journal article" date="2015" name="Nature">
        <title>Complex archaea that bridge the gap between prokaryotes and eukaryotes.</title>
        <authorList>
            <person name="Spang A."/>
            <person name="Saw J.H."/>
            <person name="Jorgensen S.L."/>
            <person name="Zaremba-Niedzwiedzka K."/>
            <person name="Martijn J."/>
            <person name="Lind A.E."/>
            <person name="van Eijk R."/>
            <person name="Schleper C."/>
            <person name="Guy L."/>
            <person name="Ettema T.J."/>
        </authorList>
    </citation>
    <scope>NUCLEOTIDE SEQUENCE</scope>
</reference>
<gene>
    <name evidence="2" type="ORF">LCGC14_2025330</name>
</gene>
<protein>
    <submittedName>
        <fullName evidence="2">Uncharacterized protein</fullName>
    </submittedName>
</protein>
<dbReference type="EMBL" id="LAZR01023473">
    <property type="protein sequence ID" value="KKL78388.1"/>
    <property type="molecule type" value="Genomic_DNA"/>
</dbReference>
<dbReference type="AlphaFoldDB" id="A0A0F9EW94"/>
<proteinExistence type="predicted"/>
<organism evidence="2">
    <name type="scientific">marine sediment metagenome</name>
    <dbReference type="NCBI Taxonomy" id="412755"/>
    <lineage>
        <taxon>unclassified sequences</taxon>
        <taxon>metagenomes</taxon>
        <taxon>ecological metagenomes</taxon>
    </lineage>
</organism>
<comment type="caution">
    <text evidence="2">The sequence shown here is derived from an EMBL/GenBank/DDBJ whole genome shotgun (WGS) entry which is preliminary data.</text>
</comment>
<evidence type="ECO:0000256" key="1">
    <source>
        <dbReference type="SAM" id="MobiDB-lite"/>
    </source>
</evidence>
<feature type="region of interest" description="Disordered" evidence="1">
    <location>
        <begin position="1"/>
        <end position="30"/>
    </location>
</feature>
<name>A0A0F9EW94_9ZZZZ</name>